<evidence type="ECO:0000313" key="5">
    <source>
        <dbReference type="EMBL" id="AEP85033.1"/>
    </source>
</evidence>
<dbReference type="STRING" id="1052585.GYO_0223"/>
<evidence type="ECO:0000313" key="6">
    <source>
        <dbReference type="Proteomes" id="UP000002651"/>
    </source>
</evidence>
<dbReference type="Gene3D" id="3.30.420.280">
    <property type="match status" value="1"/>
</dbReference>
<dbReference type="HOGENOM" id="CLU_035697_3_0_9"/>
<dbReference type="InterPro" id="IPR035413">
    <property type="entry name" value="Terminase_L_C"/>
</dbReference>
<dbReference type="RefSeq" id="WP_014112395.1">
    <property type="nucleotide sequence ID" value="NC_016047.1"/>
</dbReference>
<feature type="domain" description="Phage terminase large subunit C-terminal" evidence="3">
    <location>
        <begin position="270"/>
        <end position="412"/>
    </location>
</feature>
<sequence>MIEKVKPVNPHFEDFLFDWNQKFQFLVGGYGSSKSYHVALKIVLKLLEEKRTVLVVREVYDTHRDSTFSLFDEIINDLEIDHIVRCVSSPMQIRFPNGGRIIFKGLDKPAKLKSINNVSLIWIEECSEVKYEGFKELLGRLRHPTLPLHMILSTNPVGEDNWTYKHFFKDDRQKRFVLDDKELYEKRTFVINDTYYHHSTADDNLFLPGSYVKQLDEMKEYDPDLYRIARQGHFGVNGVRVLPQFEERPHEEVMTAIANINRPLKRVGMDFGFEESYNAVVRLAVDHEKKYLYIYWEYYKNGMTDDQTAEELSEFAETKELIKADSAEPKTIRYFQQQGFNMVGAHKYKGSRLQYTKKIKRFKKIICSDRCENTIYELKPLTYAKDKLGHIIEDEFTIDPHTLSAIWYALDDYEVTDLKEESKGRPKRSRPRSRERGEVNG</sequence>
<dbReference type="PANTHER" id="PTHR39184">
    <property type="match status" value="1"/>
</dbReference>
<dbReference type="NCBIfam" id="TIGR01547">
    <property type="entry name" value="phage_term_2"/>
    <property type="match status" value="1"/>
</dbReference>
<evidence type="ECO:0000259" key="2">
    <source>
        <dbReference type="Pfam" id="PF04466"/>
    </source>
</evidence>
<evidence type="ECO:0000256" key="1">
    <source>
        <dbReference type="SAM" id="MobiDB-lite"/>
    </source>
</evidence>
<dbReference type="InterPro" id="IPR027417">
    <property type="entry name" value="P-loop_NTPase"/>
</dbReference>
<reference evidence="5 6" key="1">
    <citation type="journal article" date="2012" name="J. Bacteriol.">
        <title>Whole-genome sequences of Bacillus subtilis and close relatives.</title>
        <authorList>
            <person name="Earl A.M."/>
            <person name="Eppinger M."/>
            <person name="Fricke W.F."/>
            <person name="Rosovitz M.J."/>
            <person name="Rasko D.A."/>
            <person name="Daugherty S."/>
            <person name="Losick R."/>
            <person name="Kolter R."/>
            <person name="Ravel J."/>
        </authorList>
    </citation>
    <scope>NUCLEOTIDE SEQUENCE [LARGE SCALE GENOMIC DNA]</scope>
    <source>
        <strain evidence="6">DSM 15029 / JCM 12233 / NBRC 101239 / NRRL B-23049 / TU-B-10</strain>
        <strain evidence="5">TU-B-10</strain>
    </source>
</reference>
<gene>
    <name evidence="4" type="ordered locus">GYO_0223</name>
    <name evidence="5" type="ordered locus">GYO_0302</name>
</gene>
<keyword evidence="6" id="KW-1185">Reference proteome</keyword>
<dbReference type="Pfam" id="PF04466">
    <property type="entry name" value="Terminase_3"/>
    <property type="match status" value="1"/>
</dbReference>
<protein>
    <submittedName>
        <fullName evidence="5">Phage terminase, large subunit, pbsx family</fullName>
    </submittedName>
</protein>
<dbReference type="Gene3D" id="3.40.50.300">
    <property type="entry name" value="P-loop containing nucleotide triphosphate hydrolases"/>
    <property type="match status" value="1"/>
</dbReference>
<proteinExistence type="predicted"/>
<organism evidence="5 6">
    <name type="scientific">Bacillus spizizenii (strain DSM 15029 / JCM 12233 / NBRC 101239 / NRRL B-23049 / TU-B-10)</name>
    <name type="common">Bacillus subtilis subsp. spizizenii</name>
    <dbReference type="NCBI Taxonomy" id="1052585"/>
    <lineage>
        <taxon>Bacteria</taxon>
        <taxon>Bacillati</taxon>
        <taxon>Bacillota</taxon>
        <taxon>Bacilli</taxon>
        <taxon>Bacillales</taxon>
        <taxon>Bacillaceae</taxon>
        <taxon>Bacillus</taxon>
    </lineage>
</organism>
<dbReference type="InterPro" id="IPR006437">
    <property type="entry name" value="Phage_terminase_lsu"/>
</dbReference>
<dbReference type="InterPro" id="IPR052380">
    <property type="entry name" value="Viral_DNA_packaging_terminase"/>
</dbReference>
<dbReference type="KEGG" id="bst:GYO_0302"/>
<dbReference type="GeneID" id="11238021"/>
<dbReference type="EMBL" id="CP002905">
    <property type="protein sequence ID" value="AEP85033.1"/>
    <property type="molecule type" value="Genomic_DNA"/>
</dbReference>
<dbReference type="PANTHER" id="PTHR39184:SF1">
    <property type="entry name" value="PBSX PHAGE TERMINASE LARGE SUBUNIT"/>
    <property type="match status" value="1"/>
</dbReference>
<name>G4NTH8_BACS4</name>
<dbReference type="Proteomes" id="UP000002651">
    <property type="component" value="Chromosome"/>
</dbReference>
<accession>G4NTH8</accession>
<dbReference type="AlphaFoldDB" id="G4NTH8"/>
<feature type="region of interest" description="Disordered" evidence="1">
    <location>
        <begin position="419"/>
        <end position="441"/>
    </location>
</feature>
<evidence type="ECO:0000259" key="3">
    <source>
        <dbReference type="Pfam" id="PF17288"/>
    </source>
</evidence>
<feature type="domain" description="Phage terminase large subunit N-terminal" evidence="2">
    <location>
        <begin position="20"/>
        <end position="233"/>
    </location>
</feature>
<dbReference type="KEGG" id="bst:GYO_0223"/>
<feature type="compositionally biased region" description="Basic and acidic residues" evidence="1">
    <location>
        <begin position="432"/>
        <end position="441"/>
    </location>
</feature>
<dbReference type="Pfam" id="PF17288">
    <property type="entry name" value="Terminase_3C"/>
    <property type="match status" value="1"/>
</dbReference>
<dbReference type="EMBL" id="CP002905">
    <property type="protein sequence ID" value="AEP84964.1"/>
    <property type="molecule type" value="Genomic_DNA"/>
</dbReference>
<evidence type="ECO:0000313" key="4">
    <source>
        <dbReference type="EMBL" id="AEP84964.1"/>
    </source>
</evidence>
<dbReference type="InterPro" id="IPR035412">
    <property type="entry name" value="Terminase_L_N"/>
</dbReference>